<dbReference type="RefSeq" id="WP_114746061.1">
    <property type="nucleotide sequence ID" value="NZ_QQAY01000008.1"/>
</dbReference>
<dbReference type="PANTHER" id="PTHR12862:SF0">
    <property type="entry name" value="N-ACETYL-D-GLUCOSAMINE KINASE"/>
    <property type="match status" value="1"/>
</dbReference>
<protein>
    <submittedName>
        <fullName evidence="2">N-acetylglucosamine kinase-like BadF-type ATPase</fullName>
    </submittedName>
</protein>
<dbReference type="CDD" id="cd24007">
    <property type="entry name" value="ASKHA_NBD_eukNAGK-like"/>
    <property type="match status" value="1"/>
</dbReference>
<keyword evidence="3" id="KW-1185">Reference proteome</keyword>
<dbReference type="EMBL" id="QQAY01000008">
    <property type="protein sequence ID" value="RDI41398.1"/>
    <property type="molecule type" value="Genomic_DNA"/>
</dbReference>
<dbReference type="PANTHER" id="PTHR12862">
    <property type="entry name" value="BADF TYPE ATPASE DOMAIN-CONTAINING PROTEIN"/>
    <property type="match status" value="1"/>
</dbReference>
<dbReference type="InterPro" id="IPR002731">
    <property type="entry name" value="ATPase_BadF"/>
</dbReference>
<keyword evidence="2" id="KW-0418">Kinase</keyword>
<dbReference type="AlphaFoldDB" id="A0A370GC91"/>
<organism evidence="2 3">
    <name type="scientific">Falsibacillus pallidus</name>
    <dbReference type="NCBI Taxonomy" id="493781"/>
    <lineage>
        <taxon>Bacteria</taxon>
        <taxon>Bacillati</taxon>
        <taxon>Bacillota</taxon>
        <taxon>Bacilli</taxon>
        <taxon>Bacillales</taxon>
        <taxon>Bacillaceae</taxon>
        <taxon>Falsibacillus</taxon>
    </lineage>
</organism>
<keyword evidence="2" id="KW-0808">Transferase</keyword>
<proteinExistence type="predicted"/>
<gene>
    <name evidence="2" type="ORF">DFR59_10848</name>
</gene>
<dbReference type="OrthoDB" id="9772633at2"/>
<dbReference type="GO" id="GO:0045127">
    <property type="term" value="F:N-acetylglucosamine kinase activity"/>
    <property type="evidence" value="ECO:0007669"/>
    <property type="project" value="InterPro"/>
</dbReference>
<dbReference type="Proteomes" id="UP000255326">
    <property type="component" value="Unassembled WGS sequence"/>
</dbReference>
<accession>A0A370GC91</accession>
<dbReference type="SUPFAM" id="SSF53067">
    <property type="entry name" value="Actin-like ATPase domain"/>
    <property type="match status" value="2"/>
</dbReference>
<comment type="caution">
    <text evidence="2">The sequence shown here is derived from an EMBL/GenBank/DDBJ whole genome shotgun (WGS) entry which is preliminary data.</text>
</comment>
<sequence>MGYIIGIDAGGTKTTALVISEKKEILYQTESGIGNPAANYDLASQHLKDVVQECLKNEFGHQITGIAAGIAGIEAGDNRNKIQQDLLEVSNLPIILMNDAELAHYAILEGNDGVITIAGTGSISFGKRDGQTSYSGGWGHLLGDEGSSYHIAVSACRKITQAADAGRAFSEFEIAVMNELQLSEPNDLKGFIYQSGKDRIAELTKSINEMALSGNEEAVELFKIAGKQLAMQTAALIRKMNFPSHIMTPIGGFGSLLLKNEMVQESFMEDLKREIGSYTWMEAESSPALGAYYAWRDKGGIS</sequence>
<dbReference type="Pfam" id="PF01869">
    <property type="entry name" value="BcrAD_BadFG"/>
    <property type="match status" value="1"/>
</dbReference>
<dbReference type="InterPro" id="IPR043129">
    <property type="entry name" value="ATPase_NBD"/>
</dbReference>
<evidence type="ECO:0000313" key="2">
    <source>
        <dbReference type="EMBL" id="RDI41398.1"/>
    </source>
</evidence>
<dbReference type="InterPro" id="IPR039758">
    <property type="entry name" value="NAGK-like"/>
</dbReference>
<evidence type="ECO:0000313" key="3">
    <source>
        <dbReference type="Proteomes" id="UP000255326"/>
    </source>
</evidence>
<feature type="domain" description="ATPase BadF/BadG/BcrA/BcrD type" evidence="1">
    <location>
        <begin position="5"/>
        <end position="291"/>
    </location>
</feature>
<reference evidence="2 3" key="1">
    <citation type="submission" date="2018-07" db="EMBL/GenBank/DDBJ databases">
        <title>Genomic Encyclopedia of Type Strains, Phase IV (KMG-IV): sequencing the most valuable type-strain genomes for metagenomic binning, comparative biology and taxonomic classification.</title>
        <authorList>
            <person name="Goeker M."/>
        </authorList>
    </citation>
    <scope>NUCLEOTIDE SEQUENCE [LARGE SCALE GENOMIC DNA]</scope>
    <source>
        <strain evidence="2 3">DSM 25281</strain>
    </source>
</reference>
<name>A0A370GC91_9BACI</name>
<evidence type="ECO:0000259" key="1">
    <source>
        <dbReference type="Pfam" id="PF01869"/>
    </source>
</evidence>
<dbReference type="Gene3D" id="3.30.420.40">
    <property type="match status" value="2"/>
</dbReference>